<reference evidence="7" key="1">
    <citation type="submission" date="2016-07" db="EMBL/GenBank/DDBJ databases">
        <authorList>
            <person name="Florea S."/>
            <person name="Webb J.S."/>
            <person name="Jaromczyk J."/>
            <person name="Schardl C.L."/>
        </authorList>
    </citation>
    <scope>NUCLEOTIDE SEQUENCE [LARGE SCALE GENOMIC DNA]</scope>
    <source>
        <strain evidence="7">CY1</strain>
    </source>
</reference>
<keyword evidence="2" id="KW-0479">Metal-binding</keyword>
<dbReference type="GO" id="GO:0051539">
    <property type="term" value="F:4 iron, 4 sulfur cluster binding"/>
    <property type="evidence" value="ECO:0007669"/>
    <property type="project" value="UniProtKB-KW"/>
</dbReference>
<keyword evidence="4" id="KW-0408">Iron</keyword>
<protein>
    <submittedName>
        <fullName evidence="6">FAD-dependent oxidoreductase</fullName>
    </submittedName>
</protein>
<dbReference type="Gene3D" id="3.50.50.60">
    <property type="entry name" value="FAD/NAD(P)-binding domain"/>
    <property type="match status" value="1"/>
</dbReference>
<dbReference type="PANTHER" id="PTHR43498:SF1">
    <property type="entry name" value="COB--COM HETERODISULFIDE REDUCTASE IRON-SULFUR SUBUNIT A"/>
    <property type="match status" value="1"/>
</dbReference>
<evidence type="ECO:0000256" key="1">
    <source>
        <dbReference type="ARBA" id="ARBA00022485"/>
    </source>
</evidence>
<gene>
    <name evidence="6" type="ORF">BC351_38535</name>
</gene>
<dbReference type="GO" id="GO:0046872">
    <property type="term" value="F:metal ion binding"/>
    <property type="evidence" value="ECO:0007669"/>
    <property type="project" value="UniProtKB-KW"/>
</dbReference>
<dbReference type="Pfam" id="PF12831">
    <property type="entry name" value="FAD_oxidored"/>
    <property type="match status" value="1"/>
</dbReference>
<evidence type="ECO:0000256" key="2">
    <source>
        <dbReference type="ARBA" id="ARBA00022723"/>
    </source>
</evidence>
<dbReference type="AlphaFoldDB" id="A0A1V4H9V5"/>
<sequence>MTYTPATTNTNVESMTIPAQKLPISHTPDVVVVGGGATGIAAAIAAARNGASTLLIEQRGYLGGMGTAALVPAFCPYTDGEKPVIRGIGLDLLEKMKLAAGDDFLNRYKEQLDWVPIDVETLKRVYDKEVLNSGATILFHTVADQVLLDGEQISGLVISNKSGRSVVQAKLYIDASGDADLAALAGVPFQVGGEHGELQPGTMCYVVTGADKERFEQFILETGQHPQLEALVTEAQLNGDLPEGRKRISGMSWITDSIVGFNFGHIFDIDGTKAEDLTRAAIEGRQLINTQMRFLRKYVPGFEHIFLVHSGDQIGIRETRRIQGDYTLVVEDFLSMRSFEDDIARNSYFIDIHLANAGATMTIKHLPKGKSHGVPYRCMLPQGKSNLIVAGRSVSSDRPVQGSLRVMPNCFAMGEAAGVAAAIASDRSVGFREVSIPELQRKLVEQGAYLGERPGHEEADQTVVAAGAIAFEEECN</sequence>
<keyword evidence="5" id="KW-0411">Iron-sulfur</keyword>
<dbReference type="InterPro" id="IPR039650">
    <property type="entry name" value="HdrA-like"/>
</dbReference>
<organism evidence="6 7">
    <name type="scientific">Paenibacillus ferrarius</name>
    <dbReference type="NCBI Taxonomy" id="1469647"/>
    <lineage>
        <taxon>Bacteria</taxon>
        <taxon>Bacillati</taxon>
        <taxon>Bacillota</taxon>
        <taxon>Bacilli</taxon>
        <taxon>Bacillales</taxon>
        <taxon>Paenibacillaceae</taxon>
        <taxon>Paenibacillus</taxon>
    </lineage>
</organism>
<keyword evidence="7" id="KW-1185">Reference proteome</keyword>
<keyword evidence="3" id="KW-0560">Oxidoreductase</keyword>
<evidence type="ECO:0000256" key="3">
    <source>
        <dbReference type="ARBA" id="ARBA00023002"/>
    </source>
</evidence>
<dbReference type="RefSeq" id="WP_208629885.1">
    <property type="nucleotide sequence ID" value="NZ_MBTG01000047.1"/>
</dbReference>
<dbReference type="EMBL" id="MBTG01000047">
    <property type="protein sequence ID" value="OPH48179.1"/>
    <property type="molecule type" value="Genomic_DNA"/>
</dbReference>
<dbReference type="PANTHER" id="PTHR43498">
    <property type="entry name" value="FERREDOXIN:COB-COM HETERODISULFIDE REDUCTASE SUBUNIT A"/>
    <property type="match status" value="1"/>
</dbReference>
<keyword evidence="1" id="KW-0004">4Fe-4S</keyword>
<dbReference type="GO" id="GO:0016491">
    <property type="term" value="F:oxidoreductase activity"/>
    <property type="evidence" value="ECO:0007669"/>
    <property type="project" value="UniProtKB-KW"/>
</dbReference>
<dbReference type="Proteomes" id="UP000190626">
    <property type="component" value="Unassembled WGS sequence"/>
</dbReference>
<dbReference type="PRINTS" id="PR00368">
    <property type="entry name" value="FADPNR"/>
</dbReference>
<dbReference type="SUPFAM" id="SSF51905">
    <property type="entry name" value="FAD/NAD(P)-binding domain"/>
    <property type="match status" value="1"/>
</dbReference>
<dbReference type="InterPro" id="IPR036188">
    <property type="entry name" value="FAD/NAD-bd_sf"/>
</dbReference>
<evidence type="ECO:0000256" key="5">
    <source>
        <dbReference type="ARBA" id="ARBA00023014"/>
    </source>
</evidence>
<evidence type="ECO:0000256" key="4">
    <source>
        <dbReference type="ARBA" id="ARBA00023004"/>
    </source>
</evidence>
<proteinExistence type="predicted"/>
<accession>A0A1V4H9V5</accession>
<name>A0A1V4H9V5_9BACL</name>
<evidence type="ECO:0000313" key="6">
    <source>
        <dbReference type="EMBL" id="OPH48179.1"/>
    </source>
</evidence>
<comment type="caution">
    <text evidence="6">The sequence shown here is derived from an EMBL/GenBank/DDBJ whole genome shotgun (WGS) entry which is preliminary data.</text>
</comment>
<evidence type="ECO:0000313" key="7">
    <source>
        <dbReference type="Proteomes" id="UP000190626"/>
    </source>
</evidence>
<dbReference type="STRING" id="1469647.BC351_38535"/>